<protein>
    <submittedName>
        <fullName evidence="3">Oxidoreductase</fullName>
    </submittedName>
</protein>
<organism evidence="3 4">
    <name type="scientific">Saccharomonospora piscinae</name>
    <dbReference type="NCBI Taxonomy" id="687388"/>
    <lineage>
        <taxon>Bacteria</taxon>
        <taxon>Bacillati</taxon>
        <taxon>Actinomycetota</taxon>
        <taxon>Actinomycetes</taxon>
        <taxon>Pseudonocardiales</taxon>
        <taxon>Pseudonocardiaceae</taxon>
        <taxon>Saccharomonospora</taxon>
    </lineage>
</organism>
<dbReference type="RefSeq" id="WP_024876799.1">
    <property type="nucleotide sequence ID" value="NZ_AZUM01000005.1"/>
</dbReference>
<dbReference type="Gene3D" id="3.40.50.720">
    <property type="entry name" value="NAD(P)-binding Rossmann-like Domain"/>
    <property type="match status" value="1"/>
</dbReference>
<evidence type="ECO:0000313" key="3">
    <source>
        <dbReference type="EMBL" id="OQO89838.1"/>
    </source>
</evidence>
<evidence type="ECO:0000256" key="1">
    <source>
        <dbReference type="ARBA" id="ARBA00006484"/>
    </source>
</evidence>
<evidence type="ECO:0000256" key="2">
    <source>
        <dbReference type="ARBA" id="ARBA00023002"/>
    </source>
</evidence>
<accession>A0A1V8ZYF8</accession>
<dbReference type="STRING" id="1962155.B1813_18485"/>
<gene>
    <name evidence="3" type="ORF">B1813_18485</name>
</gene>
<dbReference type="Pfam" id="PF13561">
    <property type="entry name" value="adh_short_C2"/>
    <property type="match status" value="1"/>
</dbReference>
<dbReference type="PRINTS" id="PR00081">
    <property type="entry name" value="GDHRDH"/>
</dbReference>
<dbReference type="SUPFAM" id="SSF51735">
    <property type="entry name" value="NAD(P)-binding Rossmann-fold domains"/>
    <property type="match status" value="1"/>
</dbReference>
<dbReference type="AlphaFoldDB" id="A0A1V8ZYF8"/>
<dbReference type="InterPro" id="IPR002347">
    <property type="entry name" value="SDR_fam"/>
</dbReference>
<dbReference type="PRINTS" id="PR00080">
    <property type="entry name" value="SDRFAMILY"/>
</dbReference>
<dbReference type="EMBL" id="MWIH01000008">
    <property type="protein sequence ID" value="OQO89838.1"/>
    <property type="molecule type" value="Genomic_DNA"/>
</dbReference>
<dbReference type="PANTHER" id="PTHR24321">
    <property type="entry name" value="DEHYDROGENASES, SHORT CHAIN"/>
    <property type="match status" value="1"/>
</dbReference>
<dbReference type="FunFam" id="3.40.50.720:FF:000084">
    <property type="entry name" value="Short-chain dehydrogenase reductase"/>
    <property type="match status" value="1"/>
</dbReference>
<dbReference type="PANTHER" id="PTHR24321:SF8">
    <property type="entry name" value="ESTRADIOL 17-BETA-DEHYDROGENASE 8-RELATED"/>
    <property type="match status" value="1"/>
</dbReference>
<keyword evidence="4" id="KW-1185">Reference proteome</keyword>
<dbReference type="OrthoDB" id="7064009at2"/>
<dbReference type="GO" id="GO:0016491">
    <property type="term" value="F:oxidoreductase activity"/>
    <property type="evidence" value="ECO:0007669"/>
    <property type="project" value="UniProtKB-KW"/>
</dbReference>
<reference evidence="3 4" key="1">
    <citation type="submission" date="2017-02" db="EMBL/GenBank/DDBJ databases">
        <title>Draft genome of Saccharomonospora sp. 154.</title>
        <authorList>
            <person name="Alonso-Carmona G.S."/>
            <person name="De La Haba R."/>
            <person name="Vera-Gargallo B."/>
            <person name="Sandoval-Trujillo A.H."/>
            <person name="Ramirez-Duran N."/>
            <person name="Ventosa A."/>
        </authorList>
    </citation>
    <scope>NUCLEOTIDE SEQUENCE [LARGE SCALE GENOMIC DNA]</scope>
    <source>
        <strain evidence="3 4">LRS4.154</strain>
    </source>
</reference>
<sequence>MTGRLATKTALITGAARGIGRACAVALAEAGADLVLADIAEDIAGVPYPMGSVSQLDHTAALCRERGAAVLAARMDVRDPDQVRRVAADAVARFGRVDVLVNNAGIVTPAGKVTHEVCESEWQVMLDIDLTGAWRVTAAVVPAMLERRSGSVVNIASTAGTVGYRHFAAYVAAKHGLIGLSRASALDYAPHGVRVNALCPGSVRDTPALEGRMLAEIANALGVSDHEREFVQQQPTNRLVEATDVASAAVWLASDEARHVTGSVITVDGAFSAR</sequence>
<keyword evidence="2" id="KW-0560">Oxidoreductase</keyword>
<comment type="similarity">
    <text evidence="1">Belongs to the short-chain dehydrogenases/reductases (SDR) family.</text>
</comment>
<name>A0A1V8ZYF8_SACPI</name>
<comment type="caution">
    <text evidence="3">The sequence shown here is derived from an EMBL/GenBank/DDBJ whole genome shotgun (WGS) entry which is preliminary data.</text>
</comment>
<dbReference type="CDD" id="cd05233">
    <property type="entry name" value="SDR_c"/>
    <property type="match status" value="1"/>
</dbReference>
<evidence type="ECO:0000313" key="4">
    <source>
        <dbReference type="Proteomes" id="UP000192591"/>
    </source>
</evidence>
<proteinExistence type="inferred from homology"/>
<dbReference type="InterPro" id="IPR036291">
    <property type="entry name" value="NAD(P)-bd_dom_sf"/>
</dbReference>
<dbReference type="Proteomes" id="UP000192591">
    <property type="component" value="Unassembled WGS sequence"/>
</dbReference>